<organism evidence="1 2">
    <name type="scientific">Vreelandella nigrificans</name>
    <dbReference type="NCBI Taxonomy" id="2042704"/>
    <lineage>
        <taxon>Bacteria</taxon>
        <taxon>Pseudomonadati</taxon>
        <taxon>Pseudomonadota</taxon>
        <taxon>Gammaproteobacteria</taxon>
        <taxon>Oceanospirillales</taxon>
        <taxon>Halomonadaceae</taxon>
        <taxon>Vreelandella</taxon>
    </lineage>
</organism>
<dbReference type="InterPro" id="IPR025612">
    <property type="entry name" value="YqjK"/>
</dbReference>
<evidence type="ECO:0000313" key="2">
    <source>
        <dbReference type="Proteomes" id="UP000218677"/>
    </source>
</evidence>
<dbReference type="AlphaFoldDB" id="A0A2A4HM89"/>
<sequence>MTSPKVAAKPLTRAERKAALLADLEQQRVDILVNSDHLLRASAPLDRHWRSLKIPLYVIGGVAAFRLIRHPGGAMAAGRKALAGYMLFRKFKLLARVTS</sequence>
<evidence type="ECO:0008006" key="3">
    <source>
        <dbReference type="Google" id="ProtNLM"/>
    </source>
</evidence>
<evidence type="ECO:0000313" key="1">
    <source>
        <dbReference type="EMBL" id="PCF95221.1"/>
    </source>
</evidence>
<dbReference type="Pfam" id="PF13997">
    <property type="entry name" value="YqjK"/>
    <property type="match status" value="1"/>
</dbReference>
<gene>
    <name evidence="1" type="ORF">CPA45_12990</name>
</gene>
<proteinExistence type="predicted"/>
<keyword evidence="2" id="KW-1185">Reference proteome</keyword>
<reference evidence="2" key="1">
    <citation type="submission" date="2017-09" db="EMBL/GenBank/DDBJ databases">
        <authorList>
            <person name="Cho G.-S."/>
            <person name="Oguntoyinbo F.A."/>
            <person name="Cnockaert M."/>
            <person name="Kabisch J."/>
            <person name="Neve H."/>
            <person name="Bockelmann W."/>
            <person name="Wenning M."/>
            <person name="Franz C.M."/>
            <person name="Vandamme P."/>
        </authorList>
    </citation>
    <scope>NUCLEOTIDE SEQUENCE [LARGE SCALE GENOMIC DNA]</scope>
    <source>
        <strain evidence="2">MBT G8648</strain>
    </source>
</reference>
<comment type="caution">
    <text evidence="1">The sequence shown here is derived from an EMBL/GenBank/DDBJ whole genome shotgun (WGS) entry which is preliminary data.</text>
</comment>
<protein>
    <recommendedName>
        <fullName evidence="3">YqjK-like protein</fullName>
    </recommendedName>
</protein>
<dbReference type="OrthoDB" id="6183353at2"/>
<name>A0A2A4HM89_9GAMM</name>
<dbReference type="Proteomes" id="UP000218677">
    <property type="component" value="Unassembled WGS sequence"/>
</dbReference>
<accession>A0A2A4HM89</accession>
<dbReference type="EMBL" id="NWUX01000011">
    <property type="protein sequence ID" value="PCF95221.1"/>
    <property type="molecule type" value="Genomic_DNA"/>
</dbReference>